<evidence type="ECO:0000256" key="3">
    <source>
        <dbReference type="ARBA" id="ARBA00022827"/>
    </source>
</evidence>
<dbReference type="Gene3D" id="3.90.700.10">
    <property type="entry name" value="Succinate dehydrogenase/fumarate reductase flavoprotein, catalytic domain"/>
    <property type="match status" value="1"/>
</dbReference>
<dbReference type="Pfam" id="PF00890">
    <property type="entry name" value="FAD_binding_2"/>
    <property type="match status" value="1"/>
</dbReference>
<feature type="domain" description="FAD-dependent oxidoreductase 2 FAD-binding" evidence="5">
    <location>
        <begin position="10"/>
        <end position="451"/>
    </location>
</feature>
<dbReference type="InterPro" id="IPR050315">
    <property type="entry name" value="FAD-oxidoreductase_2"/>
</dbReference>
<organism evidence="6 7">
    <name type="scientific">Lactobacillus kullabergensis</name>
    <dbReference type="NCBI Taxonomy" id="1218493"/>
    <lineage>
        <taxon>Bacteria</taxon>
        <taxon>Bacillati</taxon>
        <taxon>Bacillota</taxon>
        <taxon>Bacilli</taxon>
        <taxon>Lactobacillales</taxon>
        <taxon>Lactobacillaceae</taxon>
        <taxon>Lactobacillus</taxon>
    </lineage>
</organism>
<evidence type="ECO:0000313" key="6">
    <source>
        <dbReference type="EMBL" id="AWM75793.1"/>
    </source>
</evidence>
<dbReference type="InterPro" id="IPR003953">
    <property type="entry name" value="FAD-dep_OxRdtase_2_FAD-bd"/>
</dbReference>
<evidence type="ECO:0000256" key="1">
    <source>
        <dbReference type="ARBA" id="ARBA00001974"/>
    </source>
</evidence>
<keyword evidence="3" id="KW-0274">FAD</keyword>
<dbReference type="PRINTS" id="PR00411">
    <property type="entry name" value="PNDRDTASEI"/>
</dbReference>
<comment type="cofactor">
    <cofactor evidence="1">
        <name>FAD</name>
        <dbReference type="ChEBI" id="CHEBI:57692"/>
    </cofactor>
</comment>
<evidence type="ECO:0000259" key="5">
    <source>
        <dbReference type="Pfam" id="PF00890"/>
    </source>
</evidence>
<dbReference type="InterPro" id="IPR027477">
    <property type="entry name" value="Succ_DH/fumarate_Rdtase_cat_sf"/>
</dbReference>
<protein>
    <submittedName>
        <fullName evidence="6">FAD-binding dehydrogenase</fullName>
    </submittedName>
</protein>
<evidence type="ECO:0000256" key="2">
    <source>
        <dbReference type="ARBA" id="ARBA00022630"/>
    </source>
</evidence>
<dbReference type="SUPFAM" id="SSF51905">
    <property type="entry name" value="FAD/NAD(P)-binding domain"/>
    <property type="match status" value="1"/>
</dbReference>
<dbReference type="PANTHER" id="PTHR43400">
    <property type="entry name" value="FUMARATE REDUCTASE"/>
    <property type="match status" value="1"/>
</dbReference>
<dbReference type="SUPFAM" id="SSF56425">
    <property type="entry name" value="Succinate dehydrogenase/fumarate reductase flavoprotein, catalytic domain"/>
    <property type="match status" value="1"/>
</dbReference>
<keyword evidence="7" id="KW-1185">Reference proteome</keyword>
<accession>A0ABN5LE12</accession>
<evidence type="ECO:0000256" key="4">
    <source>
        <dbReference type="ARBA" id="ARBA00023002"/>
    </source>
</evidence>
<dbReference type="EMBL" id="CP029477">
    <property type="protein sequence ID" value="AWM75793.1"/>
    <property type="molecule type" value="Genomic_DNA"/>
</dbReference>
<proteinExistence type="predicted"/>
<gene>
    <name evidence="6" type="ORF">DKL58_07320</name>
</gene>
<name>A0ABN5LE12_9LACO</name>
<sequence>MKMEVKDKYDLIIVGGGAAGFTAAYEASHNGLSVLVVEKGRNTGGSGEYIEGAFAVDSYLQKQHDVKLTKEDVLSEELNYSHYRADTQVWKEYIDASAGIIKWLKDLGVEYLDVAPLGSGYRTWHLFKGLGKSVIHDVLEPKAKKQGTDVITSTAVTKVNLSSNGQVESVNIENLADHSTKTVNTMAVVLATGGYLNNKELIKNETHYNVDQLIPVNSEKNTGDGLQLAWKVGAQKYAMGTAMLFGGYLKDHTKPGYVYRYSELNGAADQQSLLWVNENGDRFVNEEVVDNFALAGNALFTQGKVFTILDQSTIDHLTNEKLYKPMGTWDYHDTKLPHLKEEMQKAFDEGAPYLTKANSINELANKVNLSNLKKTVDRYNKLAHSGKDVDFGKKVDFMIPVENGPFYAIELGIGAFCTMGGLKTDTKHNVIDQNGKPITGLYAAGNDAAGMLIGDTYGPNMPGTEAGFVFYSAKHVADVIYQQIED</sequence>
<dbReference type="Gene3D" id="3.50.50.60">
    <property type="entry name" value="FAD/NAD(P)-binding domain"/>
    <property type="match status" value="1"/>
</dbReference>
<dbReference type="Proteomes" id="UP000246036">
    <property type="component" value="Chromosome"/>
</dbReference>
<keyword evidence="4" id="KW-0560">Oxidoreductase</keyword>
<dbReference type="InterPro" id="IPR036188">
    <property type="entry name" value="FAD/NAD-bd_sf"/>
</dbReference>
<reference evidence="6 7" key="1">
    <citation type="submission" date="2018-05" db="EMBL/GenBank/DDBJ databases">
        <title>Reference genomes for bee gut microbiota database.</title>
        <authorList>
            <person name="Ellegaard K.M."/>
        </authorList>
    </citation>
    <scope>NUCLEOTIDE SEQUENCE [LARGE SCALE GENOMIC DNA]</scope>
    <source>
        <strain evidence="6 7">ESL0186</strain>
    </source>
</reference>
<keyword evidence="2" id="KW-0285">Flavoprotein</keyword>
<dbReference type="PANTHER" id="PTHR43400:SF10">
    <property type="entry name" value="3-OXOSTEROID 1-DEHYDROGENASE"/>
    <property type="match status" value="1"/>
</dbReference>
<evidence type="ECO:0000313" key="7">
    <source>
        <dbReference type="Proteomes" id="UP000246036"/>
    </source>
</evidence>